<reference evidence="2 3" key="1">
    <citation type="journal article" date="2017" name="Nature">
        <title>The Apostasia genome and the evolution of orchids.</title>
        <authorList>
            <person name="Zhang G.Q."/>
            <person name="Liu K.W."/>
            <person name="Li Z."/>
            <person name="Lohaus R."/>
            <person name="Hsiao Y.Y."/>
            <person name="Niu S.C."/>
            <person name="Wang J.Y."/>
            <person name="Lin Y.C."/>
            <person name="Xu Q."/>
            <person name="Chen L.J."/>
            <person name="Yoshida K."/>
            <person name="Fujiwara S."/>
            <person name="Wang Z.W."/>
            <person name="Zhang Y.Q."/>
            <person name="Mitsuda N."/>
            <person name="Wang M."/>
            <person name="Liu G.H."/>
            <person name="Pecoraro L."/>
            <person name="Huang H.X."/>
            <person name="Xiao X.J."/>
            <person name="Lin M."/>
            <person name="Wu X.Y."/>
            <person name="Wu W.L."/>
            <person name="Chen Y.Y."/>
            <person name="Chang S.B."/>
            <person name="Sakamoto S."/>
            <person name="Ohme-Takagi M."/>
            <person name="Yagi M."/>
            <person name="Zeng S.J."/>
            <person name="Shen C.Y."/>
            <person name="Yeh C.M."/>
            <person name="Luo Y.B."/>
            <person name="Tsai W.C."/>
            <person name="Van de Peer Y."/>
            <person name="Liu Z.J."/>
        </authorList>
    </citation>
    <scope>NUCLEOTIDE SEQUENCE [LARGE SCALE GENOMIC DNA]</scope>
    <source>
        <strain evidence="3">cv. Shenzhen</strain>
        <tissue evidence="2">Stem</tissue>
    </source>
</reference>
<dbReference type="EMBL" id="KZ454132">
    <property type="protein sequence ID" value="PKA46576.1"/>
    <property type="molecule type" value="Genomic_DNA"/>
</dbReference>
<dbReference type="AlphaFoldDB" id="A0A2H9ZTG3"/>
<keyword evidence="3" id="KW-1185">Reference proteome</keyword>
<name>A0A2H9ZTG3_9ASPA</name>
<accession>A0A2H9ZTG3</accession>
<proteinExistence type="predicted"/>
<evidence type="ECO:0000313" key="2">
    <source>
        <dbReference type="EMBL" id="PKA46576.1"/>
    </source>
</evidence>
<feature type="region of interest" description="Disordered" evidence="1">
    <location>
        <begin position="48"/>
        <end position="70"/>
    </location>
</feature>
<evidence type="ECO:0000256" key="1">
    <source>
        <dbReference type="SAM" id="MobiDB-lite"/>
    </source>
</evidence>
<dbReference type="Proteomes" id="UP000236161">
    <property type="component" value="Unassembled WGS sequence"/>
</dbReference>
<gene>
    <name evidence="2" type="ORF">AXF42_Ash012709</name>
</gene>
<sequence>MIYSVECWPAKRKHTVNTWFQRCIPVVHVAPSWHLAFLLIHFSVPTGLKPQSNLGHEGSTKPRPRRARTIPANIDDDVTQLYLSQSAWPDRAVPCTRYLFPDPQIKDLYAPAVTDPQK</sequence>
<evidence type="ECO:0000313" key="3">
    <source>
        <dbReference type="Proteomes" id="UP000236161"/>
    </source>
</evidence>
<organism evidence="2 3">
    <name type="scientific">Apostasia shenzhenica</name>
    <dbReference type="NCBI Taxonomy" id="1088818"/>
    <lineage>
        <taxon>Eukaryota</taxon>
        <taxon>Viridiplantae</taxon>
        <taxon>Streptophyta</taxon>
        <taxon>Embryophyta</taxon>
        <taxon>Tracheophyta</taxon>
        <taxon>Spermatophyta</taxon>
        <taxon>Magnoliopsida</taxon>
        <taxon>Liliopsida</taxon>
        <taxon>Asparagales</taxon>
        <taxon>Orchidaceae</taxon>
        <taxon>Apostasioideae</taxon>
        <taxon>Apostasia</taxon>
    </lineage>
</organism>
<protein>
    <submittedName>
        <fullName evidence="2">Uncharacterized protein</fullName>
    </submittedName>
</protein>